<keyword evidence="3" id="KW-0695">RNA-directed DNA polymerase</keyword>
<accession>A0A8T2CXE5</accession>
<feature type="compositionally biased region" description="Basic and acidic residues" evidence="1">
    <location>
        <begin position="315"/>
        <end position="327"/>
    </location>
</feature>
<proteinExistence type="predicted"/>
<dbReference type="EMBL" id="JAEFBK010000005">
    <property type="protein sequence ID" value="KAG7604245.1"/>
    <property type="molecule type" value="Genomic_DNA"/>
</dbReference>
<dbReference type="Pfam" id="PF01323">
    <property type="entry name" value="DSBA"/>
    <property type="match status" value="1"/>
</dbReference>
<dbReference type="InterPro" id="IPR026960">
    <property type="entry name" value="RVT-Znf"/>
</dbReference>
<dbReference type="GO" id="GO:0016491">
    <property type="term" value="F:oxidoreductase activity"/>
    <property type="evidence" value="ECO:0007669"/>
    <property type="project" value="InterPro"/>
</dbReference>
<comment type="caution">
    <text evidence="3">The sequence shown here is derived from an EMBL/GenBank/DDBJ whole genome shotgun (WGS) entry which is preliminary data.</text>
</comment>
<dbReference type="InterPro" id="IPR001853">
    <property type="entry name" value="DSBA-like_thioredoxin_dom"/>
</dbReference>
<dbReference type="PANTHER" id="PTHR33116:SF84">
    <property type="entry name" value="RNA-DIRECTED DNA POLYMERASE"/>
    <property type="match status" value="1"/>
</dbReference>
<evidence type="ECO:0000256" key="1">
    <source>
        <dbReference type="SAM" id="MobiDB-lite"/>
    </source>
</evidence>
<reference evidence="3 4" key="1">
    <citation type="submission" date="2020-12" db="EMBL/GenBank/DDBJ databases">
        <title>Concerted genomic and epigenomic changes stabilize Arabidopsis allopolyploids.</title>
        <authorList>
            <person name="Chen Z."/>
        </authorList>
    </citation>
    <scope>NUCLEOTIDE SEQUENCE [LARGE SCALE GENOMIC DNA]</scope>
    <source>
        <strain evidence="3">Allo738</strain>
        <tissue evidence="3">Leaf</tissue>
    </source>
</reference>
<dbReference type="PANTHER" id="PTHR33116">
    <property type="entry name" value="REVERSE TRANSCRIPTASE ZINC-BINDING DOMAIN-CONTAINING PROTEIN-RELATED-RELATED"/>
    <property type="match status" value="1"/>
</dbReference>
<dbReference type="CDD" id="cd03024">
    <property type="entry name" value="DsbA_FrnE"/>
    <property type="match status" value="1"/>
</dbReference>
<evidence type="ECO:0000259" key="2">
    <source>
        <dbReference type="PROSITE" id="PS50878"/>
    </source>
</evidence>
<dbReference type="CDD" id="cd01650">
    <property type="entry name" value="RT_nLTR_like"/>
    <property type="match status" value="1"/>
</dbReference>
<dbReference type="Pfam" id="PF13966">
    <property type="entry name" value="zf-RVT"/>
    <property type="match status" value="1"/>
</dbReference>
<sequence>MSTLEGSTDPSGVKEVGSWVSVVQNKQVLKKYDLKILTSEGHGSVEIPDEVIDNVTPLWEDFLVGKFLDTAPHVAKVHVPMVVTKWTPNVEDEQAEHHSVPLWVFLKNVPMNMFSWEGLSFITSAAGHPVRLHPETAACSNFDMAKVFINADLSKELPKKIKFTRNDKEFWVDFVYPWLPPRCTVCDKWGHLDARCAANKKQSAAPSTMKWVEKSLERTDDTNQITTQETVSAPASEIVIVKEQDVHMKEQGEWLQVSPSKVSRSPSKGAEVEESTLVSASKYAVLSMDEEEEGEIFENVGNNVKNSATEEANDAETKFVEETETNDKPNATRTHSRKKKDVTVTSNQATKNSVPKVAGKKSHQTRVKEKKATSIVSTVFNYWSFMANYEFNQLGRIWVLWRSTVRLTPIFKSDQLITCSILMEGEEDEFFCSFIYAKNLAEERKVLWEDLRNHQDSPLFRNKRWLLMGDFNEILDGVEQSNFETMPTIPVGMRDFQEVIRDCSLMDLGSHGPLFTWSNKRDEGVICKKLDRVLINSEWLNHYSQGYCVFEPGGCSDHLRCRIQIQREKVVKRKPFKFTNSIATMPEFQPLLQSYWQDTPTLFHSTSAIFRFAKKLKNLKPHIRQLSREKLGDLHKRVKAAFEDLCKKQSETLSCPTDAASQDETEAYRKWSHLSELEESFLKQKSKLHWLDVGDKNNKTFFNAAKLRESINTIREIQCEDGTIASSQDEIKKEAEHFFSDFLGHVPLDYEEMTAETLEHLLPFKCIEAQQIMLEKEVTAAEVRQVISKILANRLKLLLPELISPNQSAFIKNRLLLENVLLASEIVKDYHKDDISPRCAMKIDISKAFNSVQWTFLLNTLKAMHFLTKSIHWIHLCISTATFSVQINGELAGFFGSKRGLKQGCALSPYLFVICMNVLTQMINKAAMEGKVGYHPQCRNVLLTHLCFADDLMFFAEGTKKSIEEIISVFDGYAKCSGLRISIEKSTLYMAGIDPTTQAAIQSSFPFATGKLPVRYLRLPLMTKAMSAHDYLPLVEKIRTRISSWTCRFLSYAGRLQLIRAVLMSITHFWSSTFSLPGACIKEIQRLCSAFLWSGPDLNPSKAKISWDVVCLPIREGGLGLRPLKETNKVCGLKLIWRLFAAPTSLWSKWIHAYLIRKKTFWTVKGNSSQGSWMWRKLLKLRDLAKDFYQVEIKSGRGTSFWYDTWSSLGNLFDTFGDRGCIDLGITKEATVDDVLASHRGRRHRVETLNRVEEVIRETRVRRKVEEEDLILWKWKTGFKHNFSSNETWKMLRVEKPICRWAKGIWFSEATPKFSFITWLAIHDRLTTVPLFNTSVGEAVKGLLQGHYTSSWDRIVTLLTEVSRSSSSNLFPVIMAESASNTASKKLIQIDVSSDSVCPWCFVGKKNLDKAIEASKDQYNFEIRWRPFFLDPSAPKEGVSKKEFYLQKYGNRYQGMFARMSEVFKGLGLEFDTAGLTGNSLDSHRLIHYTGKQAPEKQHTLVEELFIGYFTQGKFIGDREFLVETANKVGIEGAEEFLSDPNNGVTEVKEELAKYSKNITGVPNYTINGKVKLSGAQPPETFQSAFKAASA</sequence>
<dbReference type="FunFam" id="3.40.30.10:FF:000559">
    <property type="entry name" value="DSBA oxidoreductase family protein"/>
    <property type="match status" value="1"/>
</dbReference>
<feature type="compositionally biased region" description="Polar residues" evidence="1">
    <location>
        <begin position="343"/>
        <end position="353"/>
    </location>
</feature>
<dbReference type="InterPro" id="IPR005135">
    <property type="entry name" value="Endo/exonuclease/phosphatase"/>
</dbReference>
<keyword evidence="3" id="KW-0808">Transferase</keyword>
<gene>
    <name evidence="3" type="ORF">ISN45_At05g033260</name>
</gene>
<dbReference type="Pfam" id="PF00078">
    <property type="entry name" value="RVT_1"/>
    <property type="match status" value="1"/>
</dbReference>
<dbReference type="Pfam" id="PF03372">
    <property type="entry name" value="Exo_endo_phos"/>
    <property type="match status" value="1"/>
</dbReference>
<protein>
    <submittedName>
        <fullName evidence="3">Reverse transcriptase zinc-binding domain</fullName>
    </submittedName>
</protein>
<dbReference type="GO" id="GO:0003964">
    <property type="term" value="F:RNA-directed DNA polymerase activity"/>
    <property type="evidence" value="ECO:0007669"/>
    <property type="project" value="UniProtKB-KW"/>
</dbReference>
<dbReference type="InterPro" id="IPR000477">
    <property type="entry name" value="RT_dom"/>
</dbReference>
<keyword evidence="4" id="KW-1185">Reference proteome</keyword>
<evidence type="ECO:0000313" key="3">
    <source>
        <dbReference type="EMBL" id="KAG7604245.1"/>
    </source>
</evidence>
<feature type="region of interest" description="Disordered" evidence="1">
    <location>
        <begin position="307"/>
        <end position="362"/>
    </location>
</feature>
<evidence type="ECO:0000313" key="4">
    <source>
        <dbReference type="Proteomes" id="UP000694240"/>
    </source>
</evidence>
<dbReference type="Proteomes" id="UP000694240">
    <property type="component" value="Chromosome 5"/>
</dbReference>
<dbReference type="PROSITE" id="PS50878">
    <property type="entry name" value="RT_POL"/>
    <property type="match status" value="1"/>
</dbReference>
<keyword evidence="3" id="KW-0548">Nucleotidyltransferase</keyword>
<organism evidence="3 4">
    <name type="scientific">Arabidopsis thaliana x Arabidopsis arenosa</name>
    <dbReference type="NCBI Taxonomy" id="1240361"/>
    <lineage>
        <taxon>Eukaryota</taxon>
        <taxon>Viridiplantae</taxon>
        <taxon>Streptophyta</taxon>
        <taxon>Embryophyta</taxon>
        <taxon>Tracheophyta</taxon>
        <taxon>Spermatophyta</taxon>
        <taxon>Magnoliopsida</taxon>
        <taxon>eudicotyledons</taxon>
        <taxon>Gunneridae</taxon>
        <taxon>Pentapetalae</taxon>
        <taxon>rosids</taxon>
        <taxon>malvids</taxon>
        <taxon>Brassicales</taxon>
        <taxon>Brassicaceae</taxon>
        <taxon>Camelineae</taxon>
        <taxon>Arabidopsis</taxon>
    </lineage>
</organism>
<feature type="domain" description="Reverse transcriptase" evidence="2">
    <location>
        <begin position="755"/>
        <end position="1021"/>
    </location>
</feature>
<name>A0A8T2CXE5_9BRAS</name>